<dbReference type="AlphaFoldDB" id="A0A381V2J7"/>
<gene>
    <name evidence="1" type="ORF">METZ01_LOCUS86731</name>
</gene>
<feature type="non-terminal residue" evidence="1">
    <location>
        <position position="69"/>
    </location>
</feature>
<sequence>MKHLLYLSIFYVSLVFSQVDVDTWTFTNCGQEGRYGPTLEQCESAYEGTSLEGQISMDGFQGYQEWTVP</sequence>
<evidence type="ECO:0000313" key="1">
    <source>
        <dbReference type="EMBL" id="SVA33877.1"/>
    </source>
</evidence>
<organism evidence="1">
    <name type="scientific">marine metagenome</name>
    <dbReference type="NCBI Taxonomy" id="408172"/>
    <lineage>
        <taxon>unclassified sequences</taxon>
        <taxon>metagenomes</taxon>
        <taxon>ecological metagenomes</taxon>
    </lineage>
</organism>
<reference evidence="1" key="1">
    <citation type="submission" date="2018-05" db="EMBL/GenBank/DDBJ databases">
        <authorList>
            <person name="Lanie J.A."/>
            <person name="Ng W.-L."/>
            <person name="Kazmierczak K.M."/>
            <person name="Andrzejewski T.M."/>
            <person name="Davidsen T.M."/>
            <person name="Wayne K.J."/>
            <person name="Tettelin H."/>
            <person name="Glass J.I."/>
            <person name="Rusch D."/>
            <person name="Podicherti R."/>
            <person name="Tsui H.-C.T."/>
            <person name="Winkler M.E."/>
        </authorList>
    </citation>
    <scope>NUCLEOTIDE SEQUENCE</scope>
</reference>
<proteinExistence type="predicted"/>
<accession>A0A381V2J7</accession>
<protein>
    <submittedName>
        <fullName evidence="1">Uncharacterized protein</fullName>
    </submittedName>
</protein>
<name>A0A381V2J7_9ZZZZ</name>
<dbReference type="EMBL" id="UINC01007536">
    <property type="protein sequence ID" value="SVA33877.1"/>
    <property type="molecule type" value="Genomic_DNA"/>
</dbReference>